<keyword evidence="3" id="KW-0050">Antiport</keyword>
<comment type="subcellular location">
    <subcellularLocation>
        <location evidence="1">Cell membrane</location>
        <topology evidence="1">Multi-pass membrane protein</topology>
    </subcellularLocation>
</comment>
<keyword evidence="7 8" id="KW-0472">Membrane</keyword>
<dbReference type="GO" id="GO:0015297">
    <property type="term" value="F:antiporter activity"/>
    <property type="evidence" value="ECO:0007669"/>
    <property type="project" value="UniProtKB-KW"/>
</dbReference>
<feature type="transmembrane region" description="Helical" evidence="8">
    <location>
        <begin position="228"/>
        <end position="258"/>
    </location>
</feature>
<evidence type="ECO:0000256" key="4">
    <source>
        <dbReference type="ARBA" id="ARBA00022692"/>
    </source>
</evidence>
<evidence type="ECO:0000259" key="9">
    <source>
        <dbReference type="Pfam" id="PF00999"/>
    </source>
</evidence>
<dbReference type="EMBL" id="CP118166">
    <property type="protein sequence ID" value="WDI32032.1"/>
    <property type="molecule type" value="Genomic_DNA"/>
</dbReference>
<keyword evidence="2" id="KW-0813">Transport</keyword>
<keyword evidence="11" id="KW-1185">Reference proteome</keyword>
<sequence length="407" mass="42034">MVLALAAVLCTATFWILKSADRRRSAALDAVSRAPVLLIAIGAAISIIWRTSSAPFAPSEWTAAGADVMLAALAFAAAAQFRISKLASVCPASFRLTIGGAPLFLIVCGLSAFILVPQLSFSAAFLLAGALTLNGAAFDRRAVTDAPAPSTLKSAVRLESAAILALGIPVAVMLEAIATAAPQGMPLVTPVYEAARSFFLAFAIGGGLGLGAAHLGNKPQHKNRRTQLAIGAGLLAVLISPVVGAHPVIAAAAAGLLWGEDTRAAVMPRVRLRRLAERNIAPFAYFGFGVLLGPRILQADLLSIVFAAAAVTVMRAGPRLFSLKKTTLPKESQMFLAWFGGAPGAASALFLISLFDAPSIVAQDAILTVGALAVTFGVVAARLTSRPLVKLLLKETALAKKRARFAG</sequence>
<dbReference type="InterPro" id="IPR006153">
    <property type="entry name" value="Cation/H_exchanger_TM"/>
</dbReference>
<dbReference type="PANTHER" id="PTHR32507">
    <property type="entry name" value="NA(+)/H(+) ANTIPORTER 1"/>
    <property type="match status" value="1"/>
</dbReference>
<evidence type="ECO:0000256" key="2">
    <source>
        <dbReference type="ARBA" id="ARBA00022448"/>
    </source>
</evidence>
<feature type="transmembrane region" description="Helical" evidence="8">
    <location>
        <begin position="296"/>
        <end position="314"/>
    </location>
</feature>
<dbReference type="KEGG" id="hfl:PUV54_02360"/>
<evidence type="ECO:0000256" key="8">
    <source>
        <dbReference type="SAM" id="Phobius"/>
    </source>
</evidence>
<evidence type="ECO:0000256" key="7">
    <source>
        <dbReference type="ARBA" id="ARBA00023136"/>
    </source>
</evidence>
<feature type="transmembrane region" description="Helical" evidence="8">
    <location>
        <begin position="335"/>
        <end position="355"/>
    </location>
</feature>
<feature type="transmembrane region" description="Helical" evidence="8">
    <location>
        <begin position="32"/>
        <end position="49"/>
    </location>
</feature>
<name>A0AAE9ZFJ9_9PROT</name>
<proteinExistence type="predicted"/>
<dbReference type="GO" id="GO:1902600">
    <property type="term" value="P:proton transmembrane transport"/>
    <property type="evidence" value="ECO:0007669"/>
    <property type="project" value="InterPro"/>
</dbReference>
<dbReference type="RefSeq" id="WP_274493917.1">
    <property type="nucleotide sequence ID" value="NZ_CP118166.1"/>
</dbReference>
<reference evidence="10" key="1">
    <citation type="submission" date="2023-02" db="EMBL/GenBank/DDBJ databases">
        <title>Genome sequence of Hyphococcus flavus.</title>
        <authorList>
            <person name="Rong J.-C."/>
            <person name="Zhao Q."/>
            <person name="Yi M."/>
            <person name="Wu J.-Y."/>
        </authorList>
    </citation>
    <scope>NUCLEOTIDE SEQUENCE</scope>
    <source>
        <strain evidence="10">MCCC 1K03223</strain>
    </source>
</reference>
<evidence type="ECO:0000256" key="1">
    <source>
        <dbReference type="ARBA" id="ARBA00004651"/>
    </source>
</evidence>
<keyword evidence="5 8" id="KW-1133">Transmembrane helix</keyword>
<feature type="transmembrane region" description="Helical" evidence="8">
    <location>
        <begin position="61"/>
        <end position="83"/>
    </location>
</feature>
<evidence type="ECO:0000313" key="11">
    <source>
        <dbReference type="Proteomes" id="UP001214043"/>
    </source>
</evidence>
<dbReference type="Proteomes" id="UP001214043">
    <property type="component" value="Chromosome"/>
</dbReference>
<feature type="transmembrane region" description="Helical" evidence="8">
    <location>
        <begin position="361"/>
        <end position="384"/>
    </location>
</feature>
<accession>A0AAE9ZFJ9</accession>
<feature type="domain" description="Cation/H+ exchanger transmembrane" evidence="9">
    <location>
        <begin position="35"/>
        <end position="385"/>
    </location>
</feature>
<organism evidence="10 11">
    <name type="scientific">Hyphococcus flavus</name>
    <dbReference type="NCBI Taxonomy" id="1866326"/>
    <lineage>
        <taxon>Bacteria</taxon>
        <taxon>Pseudomonadati</taxon>
        <taxon>Pseudomonadota</taxon>
        <taxon>Alphaproteobacteria</taxon>
        <taxon>Parvularculales</taxon>
        <taxon>Parvularculaceae</taxon>
        <taxon>Hyphococcus</taxon>
    </lineage>
</organism>
<gene>
    <name evidence="10" type="ORF">PUV54_02360</name>
</gene>
<dbReference type="GO" id="GO:0005886">
    <property type="term" value="C:plasma membrane"/>
    <property type="evidence" value="ECO:0007669"/>
    <property type="project" value="UniProtKB-SubCell"/>
</dbReference>
<keyword evidence="6" id="KW-0406">Ion transport</keyword>
<evidence type="ECO:0000256" key="3">
    <source>
        <dbReference type="ARBA" id="ARBA00022449"/>
    </source>
</evidence>
<dbReference type="Pfam" id="PF00999">
    <property type="entry name" value="Na_H_Exchanger"/>
    <property type="match status" value="1"/>
</dbReference>
<feature type="transmembrane region" description="Helical" evidence="8">
    <location>
        <begin position="103"/>
        <end position="131"/>
    </location>
</feature>
<feature type="transmembrane region" description="Helical" evidence="8">
    <location>
        <begin position="161"/>
        <end position="182"/>
    </location>
</feature>
<dbReference type="PANTHER" id="PTHR32507:SF8">
    <property type="entry name" value="CNH1P"/>
    <property type="match status" value="1"/>
</dbReference>
<evidence type="ECO:0000256" key="5">
    <source>
        <dbReference type="ARBA" id="ARBA00022989"/>
    </source>
</evidence>
<keyword evidence="4 8" id="KW-0812">Transmembrane</keyword>
<protein>
    <submittedName>
        <fullName evidence="10">Cation:proton antiporter</fullName>
    </submittedName>
</protein>
<evidence type="ECO:0000313" key="10">
    <source>
        <dbReference type="EMBL" id="WDI32032.1"/>
    </source>
</evidence>
<dbReference type="AlphaFoldDB" id="A0AAE9ZFJ9"/>
<evidence type="ECO:0000256" key="6">
    <source>
        <dbReference type="ARBA" id="ARBA00023065"/>
    </source>
</evidence>
<feature type="transmembrane region" description="Helical" evidence="8">
    <location>
        <begin position="194"/>
        <end position="216"/>
    </location>
</feature>